<reference evidence="1" key="1">
    <citation type="submission" date="2018-06" db="EMBL/GenBank/DDBJ databases">
        <authorList>
            <consortium name="Pathogen Informatics"/>
            <person name="Doyle S."/>
        </authorList>
    </citation>
    <scope>NUCLEOTIDE SEQUENCE [LARGE SCALE GENOMIC DNA]</scope>
    <source>
        <strain evidence="1">NCTC13765</strain>
    </source>
</reference>
<accession>A0A380KY98</accession>
<evidence type="ECO:0000313" key="1">
    <source>
        <dbReference type="EMBL" id="SUN75886.1"/>
    </source>
</evidence>
<dbReference type="InterPro" id="IPR019587">
    <property type="entry name" value="Polyketide_cyclase/dehydratase"/>
</dbReference>
<evidence type="ECO:0000313" key="2">
    <source>
        <dbReference type="Proteomes" id="UP000254634"/>
    </source>
</evidence>
<dbReference type="Proteomes" id="UP000254634">
    <property type="component" value="Unassembled WGS sequence"/>
</dbReference>
<dbReference type="AlphaFoldDB" id="A0A380KY98"/>
<sequence>MTKRVRISQDIAAPLKQVFDWFYHSENFTASPIVFQSRWKSKERWEAGSVRDIIMIAGWYQEEITAVAPQKFIRYKVNRSFPQVQQNFTEIAFEPLDQGHTRVTWVINIAVKPAFLTNLGGKMAATLYGTIIKAAKKSLEASFENQ</sequence>
<keyword evidence="2" id="KW-1185">Reference proteome</keyword>
<proteinExistence type="predicted"/>
<dbReference type="SUPFAM" id="SSF55961">
    <property type="entry name" value="Bet v1-like"/>
    <property type="match status" value="1"/>
</dbReference>
<dbReference type="Gene3D" id="3.30.530.20">
    <property type="match status" value="1"/>
</dbReference>
<dbReference type="EMBL" id="UHFR01000005">
    <property type="protein sequence ID" value="SUN75886.1"/>
    <property type="molecule type" value="Genomic_DNA"/>
</dbReference>
<dbReference type="RefSeq" id="WP_018371233.1">
    <property type="nucleotide sequence ID" value="NZ_UHFR01000005.1"/>
</dbReference>
<name>A0A380KY98_9STRE</name>
<dbReference type="STRING" id="1123307.GCA_000380065_00544"/>
<protein>
    <submittedName>
        <fullName evidence="1">Polyketide cyclase / dehydrase and lipid transport</fullName>
    </submittedName>
</protein>
<dbReference type="InterPro" id="IPR023393">
    <property type="entry name" value="START-like_dom_sf"/>
</dbReference>
<dbReference type="OrthoDB" id="2320364at2"/>
<dbReference type="Pfam" id="PF10604">
    <property type="entry name" value="Polyketide_cyc2"/>
    <property type="match status" value="1"/>
</dbReference>
<organism evidence="1 2">
    <name type="scientific">Streptococcus massiliensis</name>
    <dbReference type="NCBI Taxonomy" id="313439"/>
    <lineage>
        <taxon>Bacteria</taxon>
        <taxon>Bacillati</taxon>
        <taxon>Bacillota</taxon>
        <taxon>Bacilli</taxon>
        <taxon>Lactobacillales</taxon>
        <taxon>Streptococcaceae</taxon>
        <taxon>Streptococcus</taxon>
    </lineage>
</organism>
<gene>
    <name evidence="1" type="ORF">NCTC13765_00326</name>
</gene>